<dbReference type="GO" id="GO:0006508">
    <property type="term" value="P:proteolysis"/>
    <property type="evidence" value="ECO:0007669"/>
    <property type="project" value="UniProtKB-KW"/>
</dbReference>
<proteinExistence type="predicted"/>
<keyword evidence="2" id="KW-0378">Hydrolase</keyword>
<dbReference type="GO" id="GO:0008233">
    <property type="term" value="F:peptidase activity"/>
    <property type="evidence" value="ECO:0007669"/>
    <property type="project" value="UniProtKB-KW"/>
</dbReference>
<evidence type="ECO:0000259" key="1">
    <source>
        <dbReference type="Pfam" id="PF01965"/>
    </source>
</evidence>
<dbReference type="AlphaFoldDB" id="A0A449H4W6"/>
<gene>
    <name evidence="2" type="primary">ydeA</name>
    <name evidence="2" type="ORF">NCTC1935_04061</name>
</gene>
<feature type="domain" description="DJ-1/PfpI" evidence="1">
    <location>
        <begin position="9"/>
        <end position="173"/>
    </location>
</feature>
<organism evidence="2">
    <name type="scientific">Nocardia farcinica</name>
    <dbReference type="NCBI Taxonomy" id="37329"/>
    <lineage>
        <taxon>Bacteria</taxon>
        <taxon>Bacillati</taxon>
        <taxon>Actinomycetota</taxon>
        <taxon>Actinomycetes</taxon>
        <taxon>Mycobacteriales</taxon>
        <taxon>Nocardiaceae</taxon>
        <taxon>Nocardia</taxon>
    </lineage>
</organism>
<dbReference type="CDD" id="cd03140">
    <property type="entry name" value="GATase1_PfpI_3"/>
    <property type="match status" value="1"/>
</dbReference>
<dbReference type="EC" id="3.2.-.-" evidence="2"/>
<dbReference type="Gene3D" id="3.40.50.880">
    <property type="match status" value="1"/>
</dbReference>
<evidence type="ECO:0000313" key="2">
    <source>
        <dbReference type="EMBL" id="VFA86210.1"/>
    </source>
</evidence>
<reference evidence="2" key="1">
    <citation type="submission" date="2019-02" db="EMBL/GenBank/DDBJ databases">
        <authorList>
            <consortium name="Pathogen Informatics"/>
        </authorList>
    </citation>
    <scope>NUCLEOTIDE SEQUENCE</scope>
    <source>
        <strain evidence="2">3012STDY6733949</strain>
    </source>
</reference>
<accession>A0A449H4W6</accession>
<keyword evidence="2" id="KW-0326">Glycosidase</keyword>
<dbReference type="InterPro" id="IPR029062">
    <property type="entry name" value="Class_I_gatase-like"/>
</dbReference>
<name>A0A449H4W6_NOCFR</name>
<keyword evidence="2" id="KW-0645">Protease</keyword>
<dbReference type="EMBL" id="CAACYE010000005">
    <property type="protein sequence ID" value="VFA86210.1"/>
    <property type="molecule type" value="Genomic_DNA"/>
</dbReference>
<dbReference type="Pfam" id="PF01965">
    <property type="entry name" value="DJ-1_PfpI"/>
    <property type="match status" value="1"/>
</dbReference>
<dbReference type="InterPro" id="IPR002818">
    <property type="entry name" value="DJ-1/PfpI"/>
</dbReference>
<dbReference type="SUPFAM" id="SSF52317">
    <property type="entry name" value="Class I glutamine amidotransferase-like"/>
    <property type="match status" value="1"/>
</dbReference>
<dbReference type="RefSeq" id="WP_137353726.1">
    <property type="nucleotide sequence ID" value="NZ_CAACYE020000001.1"/>
</dbReference>
<protein>
    <submittedName>
        <fullName evidence="2">Uncharacterized protease ydeA</fullName>
        <ecNumber evidence="2">3.2.-.-</ecNumber>
    </submittedName>
</protein>
<sequence length="208" mass="22017">METRTVHTAVYDTLADWEVGAAIAHINNPEWQRNPGSFEVRTVGLTRDPIRTKGGVRIVPDLALGELTPEQSAGLILPGADTWVPGDLAPFAAAAADFLDAGVPVAAICGATYGLAAAGLLDTRKHTSNAPQFLAASGYAGADHYVEQPAVSDGVLVTATGTAPFEFAREVLRVLDVYEPHVLDAWYRLFAHNDVSAFLALQDHAAAE</sequence>
<dbReference type="GO" id="GO:0016798">
    <property type="term" value="F:hydrolase activity, acting on glycosyl bonds"/>
    <property type="evidence" value="ECO:0007669"/>
    <property type="project" value="UniProtKB-KW"/>
</dbReference>